<comment type="caution">
    <text evidence="5">The sequence shown here is derived from an EMBL/GenBank/DDBJ whole genome shotgun (WGS) entry which is preliminary data.</text>
</comment>
<evidence type="ECO:0000256" key="1">
    <source>
        <dbReference type="ARBA" id="ARBA00006484"/>
    </source>
</evidence>
<gene>
    <name evidence="5" type="ORF">H2200_006815</name>
</gene>
<dbReference type="AlphaFoldDB" id="A0AA39CI81"/>
<dbReference type="PRINTS" id="PR00081">
    <property type="entry name" value="GDHRDH"/>
</dbReference>
<keyword evidence="2" id="KW-0521">NADP</keyword>
<evidence type="ECO:0000256" key="3">
    <source>
        <dbReference type="ARBA" id="ARBA00023002"/>
    </source>
</evidence>
<dbReference type="Gene3D" id="3.40.50.720">
    <property type="entry name" value="NAD(P)-binding Rossmann-like Domain"/>
    <property type="match status" value="1"/>
</dbReference>
<dbReference type="PANTHER" id="PTHR24321">
    <property type="entry name" value="DEHYDROGENASES, SHORT CHAIN"/>
    <property type="match status" value="1"/>
</dbReference>
<evidence type="ECO:0000256" key="4">
    <source>
        <dbReference type="RuleBase" id="RU000363"/>
    </source>
</evidence>
<dbReference type="GO" id="GO:0016491">
    <property type="term" value="F:oxidoreductase activity"/>
    <property type="evidence" value="ECO:0007669"/>
    <property type="project" value="UniProtKB-KW"/>
</dbReference>
<dbReference type="Proteomes" id="UP001172673">
    <property type="component" value="Unassembled WGS sequence"/>
</dbReference>
<reference evidence="5" key="1">
    <citation type="submission" date="2022-10" db="EMBL/GenBank/DDBJ databases">
        <title>Culturing micro-colonial fungi from biological soil crusts in the Mojave desert and describing Neophaeococcomyces mojavensis, and introducing the new genera and species Taxawa tesnikishii.</title>
        <authorList>
            <person name="Kurbessoian T."/>
            <person name="Stajich J.E."/>
        </authorList>
    </citation>
    <scope>NUCLEOTIDE SEQUENCE</scope>
    <source>
        <strain evidence="5">TK_41</strain>
    </source>
</reference>
<evidence type="ECO:0000313" key="5">
    <source>
        <dbReference type="EMBL" id="KAJ9609044.1"/>
    </source>
</evidence>
<protein>
    <submittedName>
        <fullName evidence="5">Uncharacterized protein</fullName>
    </submittedName>
</protein>
<dbReference type="SUPFAM" id="SSF51735">
    <property type="entry name" value="NAD(P)-binding Rossmann-fold domains"/>
    <property type="match status" value="1"/>
</dbReference>
<name>A0AA39CI81_9EURO</name>
<evidence type="ECO:0000256" key="2">
    <source>
        <dbReference type="ARBA" id="ARBA00022857"/>
    </source>
</evidence>
<dbReference type="InterPro" id="IPR002347">
    <property type="entry name" value="SDR_fam"/>
</dbReference>
<keyword evidence="3" id="KW-0560">Oxidoreductase</keyword>
<sequence>MSSKSDVPGVAIITGAASGMGRATALAFAVAGVSGLALLDLNEAGLTETKDLVHKDHPSLKIELYTVDVTSESSIISAYTRAKEAFSRIDYAVHCAGIVTWQGASADCTLDAFDKQNNVNYRGLWLCAREALRIMRTQPLDHEAYPDANIAPHRGQKGSIINISSGLAIASQSGIPAYCGAKAGVCAITRSDALDYATQRIRVNAVLPGVVDTYMTNSSPEVRQFMMENPVKKATPMRRLGIPEEIADVCVFLSGNKASFVTGASWSVDGGFCAGFSYE</sequence>
<proteinExistence type="inferred from homology"/>
<dbReference type="InterPro" id="IPR036291">
    <property type="entry name" value="NAD(P)-bd_dom_sf"/>
</dbReference>
<dbReference type="PANTHER" id="PTHR24321:SF12">
    <property type="entry name" value="SHORT-CHAIN DEHYDROGENASE_REDUCTASE FAMILY, PUTATIVE (AFU_ORTHOLOGUE AFUA_5G14340)-RELATED"/>
    <property type="match status" value="1"/>
</dbReference>
<dbReference type="FunFam" id="3.40.50.720:FF:000084">
    <property type="entry name" value="Short-chain dehydrogenase reductase"/>
    <property type="match status" value="1"/>
</dbReference>
<dbReference type="Pfam" id="PF00106">
    <property type="entry name" value="adh_short"/>
    <property type="match status" value="1"/>
</dbReference>
<organism evidence="5 6">
    <name type="scientific">Cladophialophora chaetospira</name>
    <dbReference type="NCBI Taxonomy" id="386627"/>
    <lineage>
        <taxon>Eukaryota</taxon>
        <taxon>Fungi</taxon>
        <taxon>Dikarya</taxon>
        <taxon>Ascomycota</taxon>
        <taxon>Pezizomycotina</taxon>
        <taxon>Eurotiomycetes</taxon>
        <taxon>Chaetothyriomycetidae</taxon>
        <taxon>Chaetothyriales</taxon>
        <taxon>Herpotrichiellaceae</taxon>
        <taxon>Cladophialophora</taxon>
    </lineage>
</organism>
<keyword evidence="6" id="KW-1185">Reference proteome</keyword>
<dbReference type="PRINTS" id="PR00080">
    <property type="entry name" value="SDRFAMILY"/>
</dbReference>
<dbReference type="CDD" id="cd05233">
    <property type="entry name" value="SDR_c"/>
    <property type="match status" value="1"/>
</dbReference>
<evidence type="ECO:0000313" key="6">
    <source>
        <dbReference type="Proteomes" id="UP001172673"/>
    </source>
</evidence>
<dbReference type="EMBL" id="JAPDRK010000009">
    <property type="protein sequence ID" value="KAJ9609044.1"/>
    <property type="molecule type" value="Genomic_DNA"/>
</dbReference>
<comment type="similarity">
    <text evidence="1 4">Belongs to the short-chain dehydrogenases/reductases (SDR) family.</text>
</comment>
<accession>A0AA39CI81</accession>